<gene>
    <name evidence="1" type="ORF">SS50377_18924</name>
    <name evidence="2" type="ORF">SS50377_28594</name>
</gene>
<evidence type="ECO:0000313" key="2">
    <source>
        <dbReference type="EMBL" id="KAH0569638.1"/>
    </source>
</evidence>
<sequence length="59" mass="6408">MTMVARRKQVGGGWQSSRVKGNMAAASGCRTHQVVGEIDAKMGICRWLGWCRLGMAAIQ</sequence>
<proteinExistence type="predicted"/>
<reference evidence="1 2" key="1">
    <citation type="journal article" date="2014" name="PLoS Genet.">
        <title>The Genome of Spironucleus salmonicida Highlights a Fish Pathogen Adapted to Fluctuating Environments.</title>
        <authorList>
            <person name="Xu F."/>
            <person name="Jerlstrom-Hultqvist J."/>
            <person name="Einarsson E."/>
            <person name="Astvaldsson A."/>
            <person name="Svard S.G."/>
            <person name="Andersson J.O."/>
        </authorList>
    </citation>
    <scope>NUCLEOTIDE SEQUENCE</scope>
    <source>
        <strain evidence="2">ATCC 50377</strain>
    </source>
</reference>
<reference evidence="2" key="2">
    <citation type="submission" date="2020-12" db="EMBL/GenBank/DDBJ databases">
        <title>New Spironucleus salmonicida genome in near-complete chromosomes.</title>
        <authorList>
            <person name="Xu F."/>
            <person name="Kurt Z."/>
            <person name="Jimenez-Gonzalez A."/>
            <person name="Astvaldsson A."/>
            <person name="Andersson J.O."/>
            <person name="Svard S.G."/>
        </authorList>
    </citation>
    <scope>NUCLEOTIDE SEQUENCE</scope>
    <source>
        <strain evidence="2">ATCC 50377</strain>
    </source>
</reference>
<protein>
    <submittedName>
        <fullName evidence="1">Uncharacterized protein</fullName>
    </submittedName>
</protein>
<dbReference type="AlphaFoldDB" id="V6LBF6"/>
<organism evidence="1">
    <name type="scientific">Spironucleus salmonicida</name>
    <dbReference type="NCBI Taxonomy" id="348837"/>
    <lineage>
        <taxon>Eukaryota</taxon>
        <taxon>Metamonada</taxon>
        <taxon>Diplomonadida</taxon>
        <taxon>Hexamitidae</taxon>
        <taxon>Hexamitinae</taxon>
        <taxon>Spironucleus</taxon>
    </lineage>
</organism>
<name>V6LBF6_9EUKA</name>
<dbReference type="EMBL" id="AUWU02000009">
    <property type="protein sequence ID" value="KAH0569638.1"/>
    <property type="molecule type" value="Genomic_DNA"/>
</dbReference>
<dbReference type="VEuPathDB" id="GiardiaDB:SS50377_28594"/>
<keyword evidence="3" id="KW-1185">Reference proteome</keyword>
<evidence type="ECO:0000313" key="1">
    <source>
        <dbReference type="EMBL" id="EST41583.1"/>
    </source>
</evidence>
<accession>V6LBF6</accession>
<dbReference type="EMBL" id="KI546169">
    <property type="protein sequence ID" value="EST41583.1"/>
    <property type="molecule type" value="Genomic_DNA"/>
</dbReference>
<evidence type="ECO:0000313" key="3">
    <source>
        <dbReference type="Proteomes" id="UP000018208"/>
    </source>
</evidence>
<dbReference type="Proteomes" id="UP000018208">
    <property type="component" value="Unassembled WGS sequence"/>
</dbReference>